<dbReference type="Proteomes" id="UP001519460">
    <property type="component" value="Unassembled WGS sequence"/>
</dbReference>
<evidence type="ECO:0000313" key="3">
    <source>
        <dbReference type="EMBL" id="KAK7489056.1"/>
    </source>
</evidence>
<proteinExistence type="predicted"/>
<feature type="compositionally biased region" description="Basic and acidic residues" evidence="1">
    <location>
        <begin position="31"/>
        <end position="54"/>
    </location>
</feature>
<evidence type="ECO:0000259" key="2">
    <source>
        <dbReference type="Pfam" id="PF23602"/>
    </source>
</evidence>
<feature type="compositionally biased region" description="Basic and acidic residues" evidence="1">
    <location>
        <begin position="310"/>
        <end position="319"/>
    </location>
</feature>
<feature type="region of interest" description="Disordered" evidence="1">
    <location>
        <begin position="27"/>
        <end position="77"/>
    </location>
</feature>
<dbReference type="Pfam" id="PF23602">
    <property type="entry name" value="CS_DNAAF11_C"/>
    <property type="match status" value="1"/>
</dbReference>
<dbReference type="InterPro" id="IPR056496">
    <property type="entry name" value="CS_DNAAF11_C"/>
</dbReference>
<sequence length="333" mass="38687">MLDGREIEKSERIKAVQDFGLIRPRIIQQQEEYRKKREEEGDKTDNKEETKPGFDGRWYTDINDSDKKVDAEKEHQKKVDDFWQEKVPYTPESRLDVHEHLKELKEKDEKKDHEDKAPQRRLFEMFTADHEDKPPQRRLFADDGRPFNINESNDQAPVYSRPGSIQVSNVYACLTVTRLQSTLDLAVFRHLDTSLMDCDVQPNYVRVTLKGKVFQLCLTEEVNAERSTAKRSQTTGHLLIIMPKAKQVLKPTRPAAEIKKEIQQKRQETAKNEKNRQVLEVDSNARRGVDISSIVTDSTKPLPQPLGATRRQEKTERPNSENFVDNPDVPPLM</sequence>
<feature type="compositionally biased region" description="Basic and acidic residues" evidence="1">
    <location>
        <begin position="64"/>
        <end position="77"/>
    </location>
</feature>
<feature type="domain" description="Dynein axonemal assembly factor 11-like CS" evidence="2">
    <location>
        <begin position="119"/>
        <end position="244"/>
    </location>
</feature>
<evidence type="ECO:0000256" key="1">
    <source>
        <dbReference type="SAM" id="MobiDB-lite"/>
    </source>
</evidence>
<dbReference type="AlphaFoldDB" id="A0ABD0KPA4"/>
<dbReference type="EMBL" id="JACVVK020000143">
    <property type="protein sequence ID" value="KAK7489056.1"/>
    <property type="molecule type" value="Genomic_DNA"/>
</dbReference>
<protein>
    <recommendedName>
        <fullName evidence="2">Dynein axonemal assembly factor 11-like CS domain-containing protein</fullName>
    </recommendedName>
</protein>
<name>A0ABD0KPA4_9CAEN</name>
<accession>A0ABD0KPA4</accession>
<gene>
    <name evidence="3" type="ORF">BaRGS_00019717</name>
</gene>
<comment type="caution">
    <text evidence="3">The sequence shown here is derived from an EMBL/GenBank/DDBJ whole genome shotgun (WGS) entry which is preliminary data.</text>
</comment>
<evidence type="ECO:0000313" key="4">
    <source>
        <dbReference type="Proteomes" id="UP001519460"/>
    </source>
</evidence>
<organism evidence="3 4">
    <name type="scientific">Batillaria attramentaria</name>
    <dbReference type="NCBI Taxonomy" id="370345"/>
    <lineage>
        <taxon>Eukaryota</taxon>
        <taxon>Metazoa</taxon>
        <taxon>Spiralia</taxon>
        <taxon>Lophotrochozoa</taxon>
        <taxon>Mollusca</taxon>
        <taxon>Gastropoda</taxon>
        <taxon>Caenogastropoda</taxon>
        <taxon>Sorbeoconcha</taxon>
        <taxon>Cerithioidea</taxon>
        <taxon>Batillariidae</taxon>
        <taxon>Batillaria</taxon>
    </lineage>
</organism>
<keyword evidence="4" id="KW-1185">Reference proteome</keyword>
<reference evidence="3 4" key="1">
    <citation type="journal article" date="2023" name="Sci. Data">
        <title>Genome assembly of the Korean intertidal mud-creeper Batillaria attramentaria.</title>
        <authorList>
            <person name="Patra A.K."/>
            <person name="Ho P.T."/>
            <person name="Jun S."/>
            <person name="Lee S.J."/>
            <person name="Kim Y."/>
            <person name="Won Y.J."/>
        </authorList>
    </citation>
    <scope>NUCLEOTIDE SEQUENCE [LARGE SCALE GENOMIC DNA]</scope>
    <source>
        <strain evidence="3">Wonlab-2016</strain>
    </source>
</reference>
<feature type="region of interest" description="Disordered" evidence="1">
    <location>
        <begin position="289"/>
        <end position="333"/>
    </location>
</feature>